<sequence length="241" mass="28455">MKLSEKVWSPILWRIFYDALLSKLNELKEETGYNIYEEKIIDKDKDEKEILKISINATAFMDDTTMISKNKIQLEKMIEICHQFFKINDIKANVSKYELIKINNTNKELFIEGKVIKKKIIATVWNIVIIPRIEYQLAAIVLKKSECNKLMTRLNMIIKKRVSLTRSTYNFVIYEKDILGIKHIYDLQMEMLGKNLFYQANGNDKLKLLFMIKMAQKQKNIWTSKCPGEINIENNRNNIGF</sequence>
<protein>
    <submittedName>
        <fullName evidence="1">Uncharacterized protein</fullName>
    </submittedName>
</protein>
<dbReference type="VEuPathDB" id="FungiDB:FUN_015186"/>
<evidence type="ECO:0000313" key="1">
    <source>
        <dbReference type="EMBL" id="PKY53652.1"/>
    </source>
</evidence>
<evidence type="ECO:0000313" key="2">
    <source>
        <dbReference type="Proteomes" id="UP000234323"/>
    </source>
</evidence>
<proteinExistence type="predicted"/>
<reference evidence="1 2" key="1">
    <citation type="submission" date="2015-10" db="EMBL/GenBank/DDBJ databases">
        <title>Genome analyses suggest a sexual origin of heterokaryosis in a supposedly ancient asexual fungus.</title>
        <authorList>
            <person name="Ropars J."/>
            <person name="Sedzielewska K."/>
            <person name="Noel J."/>
            <person name="Charron P."/>
            <person name="Farinelli L."/>
            <person name="Marton T."/>
            <person name="Kruger M."/>
            <person name="Pelin A."/>
            <person name="Brachmann A."/>
            <person name="Corradi N."/>
        </authorList>
    </citation>
    <scope>NUCLEOTIDE SEQUENCE [LARGE SCALE GENOMIC DNA]</scope>
    <source>
        <strain evidence="1 2">A4</strain>
    </source>
</reference>
<keyword evidence="2" id="KW-1185">Reference proteome</keyword>
<organism evidence="1 2">
    <name type="scientific">Rhizophagus irregularis</name>
    <dbReference type="NCBI Taxonomy" id="588596"/>
    <lineage>
        <taxon>Eukaryota</taxon>
        <taxon>Fungi</taxon>
        <taxon>Fungi incertae sedis</taxon>
        <taxon>Mucoromycota</taxon>
        <taxon>Glomeromycotina</taxon>
        <taxon>Glomeromycetes</taxon>
        <taxon>Glomerales</taxon>
        <taxon>Glomeraceae</taxon>
        <taxon>Rhizophagus</taxon>
    </lineage>
</organism>
<accession>A0A2I1H450</accession>
<gene>
    <name evidence="1" type="ORF">RhiirA4_471996</name>
</gene>
<name>A0A2I1H450_9GLOM</name>
<dbReference type="Proteomes" id="UP000234323">
    <property type="component" value="Unassembled WGS sequence"/>
</dbReference>
<dbReference type="VEuPathDB" id="FungiDB:RhiirA1_477232"/>
<dbReference type="OrthoDB" id="2435398at2759"/>
<dbReference type="VEuPathDB" id="FungiDB:RhiirFUN_026076"/>
<comment type="caution">
    <text evidence="1">The sequence shown here is derived from an EMBL/GenBank/DDBJ whole genome shotgun (WGS) entry which is preliminary data.</text>
</comment>
<dbReference type="AlphaFoldDB" id="A0A2I1H450"/>
<dbReference type="EMBL" id="LLXI01001433">
    <property type="protein sequence ID" value="PKY53652.1"/>
    <property type="molecule type" value="Genomic_DNA"/>
</dbReference>